<dbReference type="PROSITE" id="PS50011">
    <property type="entry name" value="PROTEIN_KINASE_DOM"/>
    <property type="match status" value="1"/>
</dbReference>
<dbReference type="SMART" id="SM00220">
    <property type="entry name" value="S_TKc"/>
    <property type="match status" value="1"/>
</dbReference>
<dbReference type="AlphaFoldDB" id="A0AAF3ELF2"/>
<keyword evidence="4" id="KW-0067">ATP-binding</keyword>
<dbReference type="Proteomes" id="UP000887575">
    <property type="component" value="Unassembled WGS sequence"/>
</dbReference>
<comment type="similarity">
    <text evidence="5">Belongs to the protein kinase superfamily. Ser/Thr protein kinase family. GCN2 subfamily.</text>
</comment>
<keyword evidence="8" id="KW-1185">Reference proteome</keyword>
<dbReference type="GO" id="GO:0004694">
    <property type="term" value="F:eukaryotic translation initiation factor 2alpha kinase activity"/>
    <property type="evidence" value="ECO:0007669"/>
    <property type="project" value="TreeGrafter"/>
</dbReference>
<feature type="region of interest" description="Disordered" evidence="6">
    <location>
        <begin position="224"/>
        <end position="258"/>
    </location>
</feature>
<dbReference type="Pfam" id="PF00069">
    <property type="entry name" value="Pkinase"/>
    <property type="match status" value="1"/>
</dbReference>
<dbReference type="InterPro" id="IPR050339">
    <property type="entry name" value="CC_SR_Kinase"/>
</dbReference>
<dbReference type="GO" id="GO:0005524">
    <property type="term" value="F:ATP binding"/>
    <property type="evidence" value="ECO:0007669"/>
    <property type="project" value="UniProtKB-KW"/>
</dbReference>
<dbReference type="Gene3D" id="1.10.510.10">
    <property type="entry name" value="Transferase(Phosphotransferase) domain 1"/>
    <property type="match status" value="1"/>
</dbReference>
<dbReference type="PANTHER" id="PTHR11042">
    <property type="entry name" value="EUKARYOTIC TRANSLATION INITIATION FACTOR 2-ALPHA KINASE EIF2-ALPHA KINASE -RELATED"/>
    <property type="match status" value="1"/>
</dbReference>
<evidence type="ECO:0000313" key="8">
    <source>
        <dbReference type="Proteomes" id="UP000887575"/>
    </source>
</evidence>
<evidence type="ECO:0000256" key="1">
    <source>
        <dbReference type="ARBA" id="ARBA00022679"/>
    </source>
</evidence>
<dbReference type="PANTHER" id="PTHR11042:SF91">
    <property type="entry name" value="EUKARYOTIC TRANSLATION INITIATION FACTOR 2-ALPHA KINASE"/>
    <property type="match status" value="1"/>
</dbReference>
<organism evidence="8 9">
    <name type="scientific">Mesorhabditis belari</name>
    <dbReference type="NCBI Taxonomy" id="2138241"/>
    <lineage>
        <taxon>Eukaryota</taxon>
        <taxon>Metazoa</taxon>
        <taxon>Ecdysozoa</taxon>
        <taxon>Nematoda</taxon>
        <taxon>Chromadorea</taxon>
        <taxon>Rhabditida</taxon>
        <taxon>Rhabditina</taxon>
        <taxon>Rhabditomorpha</taxon>
        <taxon>Rhabditoidea</taxon>
        <taxon>Rhabditidae</taxon>
        <taxon>Mesorhabditinae</taxon>
        <taxon>Mesorhabditis</taxon>
    </lineage>
</organism>
<evidence type="ECO:0000313" key="9">
    <source>
        <dbReference type="WBParaSite" id="MBELARI_LOCUS1487"/>
    </source>
</evidence>
<keyword evidence="1" id="KW-0808">Transferase</keyword>
<sequence>MVGLCLWTATESETEVDDLDIDEDEAEQEPTVDVKCYLYIQMQYCREGTLAKWLKTHRQLASRSIENMWNWFRQLLQAIKYLHSINLIHRDIKPLNIFLANQNQLKIGDMGLVCEGTSFDNPDARREPEEGKTEDVGTTLYMSPEQVNRQSYSNKVDVFALGVVFVEIFFDFEKGILPEELRGQELIAPYTSKVGYLVREVCTIDQRRRLKCAELVKKWNKSPFQSTDPISRPRPPHSSSPTSPLHAPAPPLSRPGVRLRGTVSAPRLQQGHIFLERITFSNRFL</sequence>
<evidence type="ECO:0000259" key="7">
    <source>
        <dbReference type="PROSITE" id="PS50011"/>
    </source>
</evidence>
<keyword evidence="2" id="KW-0547">Nucleotide-binding</keyword>
<dbReference type="InterPro" id="IPR000719">
    <property type="entry name" value="Prot_kinase_dom"/>
</dbReference>
<reference evidence="9" key="1">
    <citation type="submission" date="2024-02" db="UniProtKB">
        <authorList>
            <consortium name="WormBaseParasite"/>
        </authorList>
    </citation>
    <scope>IDENTIFICATION</scope>
</reference>
<evidence type="ECO:0000256" key="6">
    <source>
        <dbReference type="SAM" id="MobiDB-lite"/>
    </source>
</evidence>
<dbReference type="GO" id="GO:0005634">
    <property type="term" value="C:nucleus"/>
    <property type="evidence" value="ECO:0007669"/>
    <property type="project" value="TreeGrafter"/>
</dbReference>
<evidence type="ECO:0000256" key="5">
    <source>
        <dbReference type="ARBA" id="ARBA00037982"/>
    </source>
</evidence>
<dbReference type="InterPro" id="IPR011009">
    <property type="entry name" value="Kinase-like_dom_sf"/>
</dbReference>
<accession>A0AAF3ELF2</accession>
<protein>
    <recommendedName>
        <fullName evidence="7">Protein kinase domain-containing protein</fullName>
    </recommendedName>
</protein>
<dbReference type="PROSITE" id="PS00108">
    <property type="entry name" value="PROTEIN_KINASE_ST"/>
    <property type="match status" value="1"/>
</dbReference>
<proteinExistence type="inferred from homology"/>
<dbReference type="WBParaSite" id="MBELARI_LOCUS1487">
    <property type="protein sequence ID" value="MBELARI_LOCUS1487"/>
    <property type="gene ID" value="MBELARI_LOCUS1487"/>
</dbReference>
<evidence type="ECO:0000256" key="3">
    <source>
        <dbReference type="ARBA" id="ARBA00022777"/>
    </source>
</evidence>
<dbReference type="GO" id="GO:0005737">
    <property type="term" value="C:cytoplasm"/>
    <property type="evidence" value="ECO:0007669"/>
    <property type="project" value="TreeGrafter"/>
</dbReference>
<dbReference type="InterPro" id="IPR008271">
    <property type="entry name" value="Ser/Thr_kinase_AS"/>
</dbReference>
<name>A0AAF3ELF2_9BILA</name>
<evidence type="ECO:0000256" key="2">
    <source>
        <dbReference type="ARBA" id="ARBA00022741"/>
    </source>
</evidence>
<evidence type="ECO:0000256" key="4">
    <source>
        <dbReference type="ARBA" id="ARBA00022840"/>
    </source>
</evidence>
<keyword evidence="3" id="KW-0418">Kinase</keyword>
<dbReference type="SUPFAM" id="SSF56112">
    <property type="entry name" value="Protein kinase-like (PK-like)"/>
    <property type="match status" value="1"/>
</dbReference>
<feature type="domain" description="Protein kinase" evidence="7">
    <location>
        <begin position="1"/>
        <end position="225"/>
    </location>
</feature>